<name>A0AAE0MPT3_9PEZI</name>
<gene>
    <name evidence="2" type="ORF">B0H65DRAFT_276461</name>
</gene>
<keyword evidence="3" id="KW-1185">Reference proteome</keyword>
<protein>
    <submittedName>
        <fullName evidence="2">Uncharacterized protein</fullName>
    </submittedName>
</protein>
<accession>A0AAE0MPT3</accession>
<reference evidence="2" key="1">
    <citation type="journal article" date="2023" name="Mol. Phylogenet. Evol.">
        <title>Genome-scale phylogeny and comparative genomics of the fungal order Sordariales.</title>
        <authorList>
            <person name="Hensen N."/>
            <person name="Bonometti L."/>
            <person name="Westerberg I."/>
            <person name="Brannstrom I.O."/>
            <person name="Guillou S."/>
            <person name="Cros-Aarteil S."/>
            <person name="Calhoun S."/>
            <person name="Haridas S."/>
            <person name="Kuo A."/>
            <person name="Mondo S."/>
            <person name="Pangilinan J."/>
            <person name="Riley R."/>
            <person name="LaButti K."/>
            <person name="Andreopoulos B."/>
            <person name="Lipzen A."/>
            <person name="Chen C."/>
            <person name="Yan M."/>
            <person name="Daum C."/>
            <person name="Ng V."/>
            <person name="Clum A."/>
            <person name="Steindorff A."/>
            <person name="Ohm R.A."/>
            <person name="Martin F."/>
            <person name="Silar P."/>
            <person name="Natvig D.O."/>
            <person name="Lalanne C."/>
            <person name="Gautier V."/>
            <person name="Ament-Velasquez S.L."/>
            <person name="Kruys A."/>
            <person name="Hutchinson M.I."/>
            <person name="Powell A.J."/>
            <person name="Barry K."/>
            <person name="Miller A.N."/>
            <person name="Grigoriev I.V."/>
            <person name="Debuchy R."/>
            <person name="Gladieux P."/>
            <person name="Hiltunen Thoren M."/>
            <person name="Johannesson H."/>
        </authorList>
    </citation>
    <scope>NUCLEOTIDE SEQUENCE</scope>
    <source>
        <strain evidence="2">CBS 560.94</strain>
    </source>
</reference>
<feature type="region of interest" description="Disordered" evidence="1">
    <location>
        <begin position="214"/>
        <end position="234"/>
    </location>
</feature>
<dbReference type="EMBL" id="JAUEPP010000006">
    <property type="protein sequence ID" value="KAK3340935.1"/>
    <property type="molecule type" value="Genomic_DNA"/>
</dbReference>
<dbReference type="RefSeq" id="XP_062679877.1">
    <property type="nucleotide sequence ID" value="XM_062822815.1"/>
</dbReference>
<evidence type="ECO:0000256" key="1">
    <source>
        <dbReference type="SAM" id="MobiDB-lite"/>
    </source>
</evidence>
<sequence>MARPLRGIVRPAPRKGTSKGTSQWKASHATWQPLSLIAPIIPERLLLLVSHEPDFPVQKVNFSKGPTQNPWGITDFHRASIKANWTIKKATGTCLQSISANMSTFYLPVFPASWALLSHISRRWAKVHSCTEFIATPRVRGTSGIGTLTVQTPMCKPRPVFYQKQKEKGSLRIFIGSPCSFPTQLIINKKVDPGQSKVLLIISGAAGWQRQQQQQQQHSKRRRLSLSAKVGACH</sequence>
<comment type="caution">
    <text evidence="2">The sequence shown here is derived from an EMBL/GenBank/DDBJ whole genome shotgun (WGS) entry which is preliminary data.</text>
</comment>
<organism evidence="2 3">
    <name type="scientific">Neurospora tetraspora</name>
    <dbReference type="NCBI Taxonomy" id="94610"/>
    <lineage>
        <taxon>Eukaryota</taxon>
        <taxon>Fungi</taxon>
        <taxon>Dikarya</taxon>
        <taxon>Ascomycota</taxon>
        <taxon>Pezizomycotina</taxon>
        <taxon>Sordariomycetes</taxon>
        <taxon>Sordariomycetidae</taxon>
        <taxon>Sordariales</taxon>
        <taxon>Sordariaceae</taxon>
        <taxon>Neurospora</taxon>
    </lineage>
</organism>
<feature type="region of interest" description="Disordered" evidence="1">
    <location>
        <begin position="1"/>
        <end position="26"/>
    </location>
</feature>
<proteinExistence type="predicted"/>
<dbReference type="GeneID" id="87859969"/>
<evidence type="ECO:0000313" key="3">
    <source>
        <dbReference type="Proteomes" id="UP001278500"/>
    </source>
</evidence>
<dbReference type="AlphaFoldDB" id="A0AAE0MPT3"/>
<dbReference type="Proteomes" id="UP001278500">
    <property type="component" value="Unassembled WGS sequence"/>
</dbReference>
<reference evidence="2" key="2">
    <citation type="submission" date="2023-06" db="EMBL/GenBank/DDBJ databases">
        <authorList>
            <consortium name="Lawrence Berkeley National Laboratory"/>
            <person name="Haridas S."/>
            <person name="Hensen N."/>
            <person name="Bonometti L."/>
            <person name="Westerberg I."/>
            <person name="Brannstrom I.O."/>
            <person name="Guillou S."/>
            <person name="Cros-Aarteil S."/>
            <person name="Calhoun S."/>
            <person name="Kuo A."/>
            <person name="Mondo S."/>
            <person name="Pangilinan J."/>
            <person name="Riley R."/>
            <person name="Labutti K."/>
            <person name="Andreopoulos B."/>
            <person name="Lipzen A."/>
            <person name="Chen C."/>
            <person name="Yanf M."/>
            <person name="Daum C."/>
            <person name="Ng V."/>
            <person name="Clum A."/>
            <person name="Steindorff A."/>
            <person name="Ohm R."/>
            <person name="Martin F."/>
            <person name="Silar P."/>
            <person name="Natvig D."/>
            <person name="Lalanne C."/>
            <person name="Gautier V."/>
            <person name="Ament-Velasquez S.L."/>
            <person name="Kruys A."/>
            <person name="Hutchinson M.I."/>
            <person name="Powell A.J."/>
            <person name="Barry K."/>
            <person name="Miller A.N."/>
            <person name="Grigoriev I.V."/>
            <person name="Debuchy R."/>
            <person name="Gladieux P."/>
            <person name="Thoren M.H."/>
            <person name="Johannesson H."/>
        </authorList>
    </citation>
    <scope>NUCLEOTIDE SEQUENCE</scope>
    <source>
        <strain evidence="2">CBS 560.94</strain>
    </source>
</reference>
<evidence type="ECO:0000313" key="2">
    <source>
        <dbReference type="EMBL" id="KAK3340935.1"/>
    </source>
</evidence>